<keyword evidence="3" id="KW-1185">Reference proteome</keyword>
<evidence type="ECO:0000313" key="2">
    <source>
        <dbReference type="EMBL" id="CAB1460643.1"/>
    </source>
</evidence>
<protein>
    <submittedName>
        <fullName evidence="2">Uncharacterized protein</fullName>
    </submittedName>
</protein>
<organism evidence="2 3">
    <name type="scientific">Pleuronectes platessa</name>
    <name type="common">European plaice</name>
    <dbReference type="NCBI Taxonomy" id="8262"/>
    <lineage>
        <taxon>Eukaryota</taxon>
        <taxon>Metazoa</taxon>
        <taxon>Chordata</taxon>
        <taxon>Craniata</taxon>
        <taxon>Vertebrata</taxon>
        <taxon>Euteleostomi</taxon>
        <taxon>Actinopterygii</taxon>
        <taxon>Neopterygii</taxon>
        <taxon>Teleostei</taxon>
        <taxon>Neoteleostei</taxon>
        <taxon>Acanthomorphata</taxon>
        <taxon>Carangaria</taxon>
        <taxon>Pleuronectiformes</taxon>
        <taxon>Pleuronectoidei</taxon>
        <taxon>Pleuronectidae</taxon>
        <taxon>Pleuronectes</taxon>
    </lineage>
</organism>
<evidence type="ECO:0000313" key="3">
    <source>
        <dbReference type="Proteomes" id="UP001153269"/>
    </source>
</evidence>
<comment type="caution">
    <text evidence="2">The sequence shown here is derived from an EMBL/GenBank/DDBJ whole genome shotgun (WGS) entry which is preliminary data.</text>
</comment>
<evidence type="ECO:0000256" key="1">
    <source>
        <dbReference type="SAM" id="MobiDB-lite"/>
    </source>
</evidence>
<dbReference type="AlphaFoldDB" id="A0A9N7W418"/>
<accession>A0A9N7W418</accession>
<dbReference type="EMBL" id="CADEAL010004489">
    <property type="protein sequence ID" value="CAB1460643.1"/>
    <property type="molecule type" value="Genomic_DNA"/>
</dbReference>
<sequence>MPHSATEDPIVVTWPPTASPHDSHVPNSATRFPRPQRTPAPPVRRTNTLARPIYTKPTRTRPGSPHTTRPHAPSLPAQDIAPYNICELSTRRLLDRLHHQIKPSRTHTATLTETKRRPPQPPPPSTLTERGKVHKKNQATARDQTRPYPHKHTNNLPTPTPKTHSPTPWQARIHTATSPISPAHRYPHRPQTSCKPTTEKKTPKRSLAPKQTTYDTRDRERHGSTAGPSRTRKYSLLKKLGRRGVAVGVIKTPWHSWASYTIMPPDEAQHPDSEWLKKRPPHN</sequence>
<feature type="region of interest" description="Disordered" evidence="1">
    <location>
        <begin position="1"/>
        <end position="78"/>
    </location>
</feature>
<reference evidence="2" key="1">
    <citation type="submission" date="2020-03" db="EMBL/GenBank/DDBJ databases">
        <authorList>
            <person name="Weist P."/>
        </authorList>
    </citation>
    <scope>NUCLEOTIDE SEQUENCE</scope>
</reference>
<gene>
    <name evidence="2" type="ORF">PLEPLA_LOCUS48494</name>
</gene>
<name>A0A9N7W418_PLEPL</name>
<proteinExistence type="predicted"/>
<feature type="region of interest" description="Disordered" evidence="1">
    <location>
        <begin position="101"/>
        <end position="234"/>
    </location>
</feature>
<dbReference type="Proteomes" id="UP001153269">
    <property type="component" value="Unassembled WGS sequence"/>
</dbReference>